<comment type="subcellular location">
    <subcellularLocation>
        <location evidence="1">Membrane</location>
        <topology evidence="1">Multi-pass membrane protein</topology>
    </subcellularLocation>
</comment>
<dbReference type="PANTHER" id="PTHR43731:SF14">
    <property type="entry name" value="PRESENILIN-ASSOCIATED RHOMBOID-LIKE PROTEIN, MITOCHONDRIAL"/>
    <property type="match status" value="1"/>
</dbReference>
<keyword evidence="10" id="KW-1185">Reference proteome</keyword>
<keyword evidence="6 7" id="KW-0472">Membrane</keyword>
<evidence type="ECO:0000313" key="10">
    <source>
        <dbReference type="Proteomes" id="UP000238164"/>
    </source>
</evidence>
<reference evidence="9 10" key="1">
    <citation type="submission" date="2018-02" db="EMBL/GenBank/DDBJ databases">
        <authorList>
            <person name="Cohen D.B."/>
            <person name="Kent A.D."/>
        </authorList>
    </citation>
    <scope>NUCLEOTIDE SEQUENCE [LARGE SCALE GENOMIC DNA]</scope>
    <source>
        <strain evidence="9">1</strain>
    </source>
</reference>
<dbReference type="KEGG" id="mgg:MPLG2_3590"/>
<sequence>MVPASVGVQCPDCVHAGARATRQGEGPYGGRRSVKPQLTTFTLLGVNLAVYLLVLLSGGGYGTWGVRLSISPWGSCLVNDGSGRYYPGVGEQACSVVEGAYWAAGVATGAWWQVLTSAFTHAELIHLGANMLALYFLGPPLEQVLGRARFLAVYLVSALAASAAVMWLAAPDSSALGASGAIFGMLGALLVIARKSGGNYQTILMWLGINVVITVVGGAGISWQGHLGGLLGGLATAAVLVLPPRLRRDRWQWPGVAALTAALLVAIAVRAMMLQ</sequence>
<dbReference type="AlphaFoldDB" id="A0A2N9JKS9"/>
<feature type="transmembrane region" description="Helical" evidence="7">
    <location>
        <begin position="204"/>
        <end position="221"/>
    </location>
</feature>
<dbReference type="GO" id="GO:0004252">
    <property type="term" value="F:serine-type endopeptidase activity"/>
    <property type="evidence" value="ECO:0007669"/>
    <property type="project" value="InterPro"/>
</dbReference>
<dbReference type="InterPro" id="IPR035952">
    <property type="entry name" value="Rhomboid-like_sf"/>
</dbReference>
<dbReference type="GO" id="GO:0016020">
    <property type="term" value="C:membrane"/>
    <property type="evidence" value="ECO:0007669"/>
    <property type="project" value="UniProtKB-SubCell"/>
</dbReference>
<evidence type="ECO:0000256" key="3">
    <source>
        <dbReference type="ARBA" id="ARBA00022692"/>
    </source>
</evidence>
<dbReference type="Pfam" id="PF01694">
    <property type="entry name" value="Rhomboid"/>
    <property type="match status" value="1"/>
</dbReference>
<dbReference type="Proteomes" id="UP000238164">
    <property type="component" value="Chromosome 1"/>
</dbReference>
<evidence type="ECO:0000256" key="4">
    <source>
        <dbReference type="ARBA" id="ARBA00022801"/>
    </source>
</evidence>
<gene>
    <name evidence="9" type="ORF">MPLG2_3590</name>
</gene>
<protein>
    <submittedName>
        <fullName evidence="9">Peptidase, S54 family</fullName>
        <ecNumber evidence="9">3.4.21.-</ecNumber>
    </submittedName>
</protein>
<keyword evidence="3 7" id="KW-0812">Transmembrane</keyword>
<feature type="transmembrane region" description="Helical" evidence="7">
    <location>
        <begin position="41"/>
        <end position="64"/>
    </location>
</feature>
<dbReference type="InterPro" id="IPR050925">
    <property type="entry name" value="Rhomboid_protease_S54"/>
</dbReference>
<feature type="domain" description="Peptidase S54 rhomboid" evidence="8">
    <location>
        <begin position="109"/>
        <end position="241"/>
    </location>
</feature>
<feature type="transmembrane region" description="Helical" evidence="7">
    <location>
        <begin position="150"/>
        <end position="169"/>
    </location>
</feature>
<comment type="similarity">
    <text evidence="2">Belongs to the peptidase S54 family.</text>
</comment>
<dbReference type="InterPro" id="IPR022764">
    <property type="entry name" value="Peptidase_S54_rhomboid_dom"/>
</dbReference>
<evidence type="ECO:0000313" key="9">
    <source>
        <dbReference type="EMBL" id="SPD88620.1"/>
    </source>
</evidence>
<feature type="transmembrane region" description="Helical" evidence="7">
    <location>
        <begin position="255"/>
        <end position="273"/>
    </location>
</feature>
<keyword evidence="5 7" id="KW-1133">Transmembrane helix</keyword>
<feature type="transmembrane region" description="Helical" evidence="7">
    <location>
        <begin position="118"/>
        <end position="138"/>
    </location>
</feature>
<evidence type="ECO:0000256" key="2">
    <source>
        <dbReference type="ARBA" id="ARBA00009045"/>
    </source>
</evidence>
<dbReference type="SUPFAM" id="SSF144091">
    <property type="entry name" value="Rhomboid-like"/>
    <property type="match status" value="1"/>
</dbReference>
<accession>A0A2N9JKS9</accession>
<dbReference type="Gene3D" id="1.20.1540.10">
    <property type="entry name" value="Rhomboid-like"/>
    <property type="match status" value="1"/>
</dbReference>
<evidence type="ECO:0000256" key="5">
    <source>
        <dbReference type="ARBA" id="ARBA00022989"/>
    </source>
</evidence>
<feature type="transmembrane region" description="Helical" evidence="7">
    <location>
        <begin position="227"/>
        <end position="243"/>
    </location>
</feature>
<dbReference type="EMBL" id="LT985188">
    <property type="protein sequence ID" value="SPD88620.1"/>
    <property type="molecule type" value="Genomic_DNA"/>
</dbReference>
<organism evidence="9 10">
    <name type="scientific">Micropruina glycogenica</name>
    <dbReference type="NCBI Taxonomy" id="75385"/>
    <lineage>
        <taxon>Bacteria</taxon>
        <taxon>Bacillati</taxon>
        <taxon>Actinomycetota</taxon>
        <taxon>Actinomycetes</taxon>
        <taxon>Propionibacteriales</taxon>
        <taxon>Nocardioidaceae</taxon>
        <taxon>Micropruina</taxon>
    </lineage>
</organism>
<proteinExistence type="inferred from homology"/>
<feature type="transmembrane region" description="Helical" evidence="7">
    <location>
        <begin position="175"/>
        <end position="192"/>
    </location>
</feature>
<evidence type="ECO:0000256" key="1">
    <source>
        <dbReference type="ARBA" id="ARBA00004141"/>
    </source>
</evidence>
<evidence type="ECO:0000259" key="8">
    <source>
        <dbReference type="Pfam" id="PF01694"/>
    </source>
</evidence>
<evidence type="ECO:0000256" key="6">
    <source>
        <dbReference type="ARBA" id="ARBA00023136"/>
    </source>
</evidence>
<keyword evidence="4 9" id="KW-0378">Hydrolase</keyword>
<name>A0A2N9JKS9_9ACTN</name>
<dbReference type="EC" id="3.4.21.-" evidence="9"/>
<dbReference type="PANTHER" id="PTHR43731">
    <property type="entry name" value="RHOMBOID PROTEASE"/>
    <property type="match status" value="1"/>
</dbReference>
<evidence type="ECO:0000256" key="7">
    <source>
        <dbReference type="SAM" id="Phobius"/>
    </source>
</evidence>